<evidence type="ECO:0000256" key="1">
    <source>
        <dbReference type="ARBA" id="ARBA00022801"/>
    </source>
</evidence>
<dbReference type="SUPFAM" id="SSF55811">
    <property type="entry name" value="Nudix"/>
    <property type="match status" value="1"/>
</dbReference>
<dbReference type="OrthoDB" id="10249920at2759"/>
<proteinExistence type="predicted"/>
<dbReference type="GO" id="GO:0006753">
    <property type="term" value="P:nucleoside phosphate metabolic process"/>
    <property type="evidence" value="ECO:0007669"/>
    <property type="project" value="TreeGrafter"/>
</dbReference>
<dbReference type="STRING" id="51028.A0A0N4VC61"/>
<dbReference type="Proteomes" id="UP000274131">
    <property type="component" value="Unassembled WGS sequence"/>
</dbReference>
<organism evidence="4">
    <name type="scientific">Enterobius vermicularis</name>
    <name type="common">Human pinworm</name>
    <dbReference type="NCBI Taxonomy" id="51028"/>
    <lineage>
        <taxon>Eukaryota</taxon>
        <taxon>Metazoa</taxon>
        <taxon>Ecdysozoa</taxon>
        <taxon>Nematoda</taxon>
        <taxon>Chromadorea</taxon>
        <taxon>Rhabditida</taxon>
        <taxon>Spirurina</taxon>
        <taxon>Oxyuridomorpha</taxon>
        <taxon>Oxyuroidea</taxon>
        <taxon>Oxyuridae</taxon>
        <taxon>Enterobius</taxon>
    </lineage>
</organism>
<evidence type="ECO:0000313" key="3">
    <source>
        <dbReference type="Proteomes" id="UP000274131"/>
    </source>
</evidence>
<keyword evidence="1" id="KW-0378">Hydrolase</keyword>
<dbReference type="PANTHER" id="PTHR11839">
    <property type="entry name" value="UDP/ADP-SUGAR PYROPHOSPHATASE"/>
    <property type="match status" value="1"/>
</dbReference>
<reference evidence="4" key="1">
    <citation type="submission" date="2017-02" db="UniProtKB">
        <authorList>
            <consortium name="WormBaseParasite"/>
        </authorList>
    </citation>
    <scope>IDENTIFICATION</scope>
</reference>
<dbReference type="GO" id="GO:0008768">
    <property type="term" value="F:UDP-sugar diphosphatase activity"/>
    <property type="evidence" value="ECO:0007669"/>
    <property type="project" value="TreeGrafter"/>
</dbReference>
<dbReference type="Gene3D" id="3.90.79.10">
    <property type="entry name" value="Nucleoside Triphosphate Pyrophosphohydrolase"/>
    <property type="match status" value="1"/>
</dbReference>
<gene>
    <name evidence="2" type="ORF">EVEC_LOCUS7626</name>
</gene>
<accession>A0A0N4VC61</accession>
<dbReference type="EMBL" id="UXUI01009015">
    <property type="protein sequence ID" value="VDD92875.1"/>
    <property type="molecule type" value="Genomic_DNA"/>
</dbReference>
<dbReference type="InterPro" id="IPR015797">
    <property type="entry name" value="NUDIX_hydrolase-like_dom_sf"/>
</dbReference>
<evidence type="ECO:0000313" key="2">
    <source>
        <dbReference type="EMBL" id="VDD92875.1"/>
    </source>
</evidence>
<dbReference type="AlphaFoldDB" id="A0A0N4VC61"/>
<reference evidence="2 3" key="2">
    <citation type="submission" date="2018-10" db="EMBL/GenBank/DDBJ databases">
        <authorList>
            <consortium name="Pathogen Informatics"/>
        </authorList>
    </citation>
    <scope>NUCLEOTIDE SEQUENCE [LARGE SCALE GENOMIC DNA]</scope>
</reference>
<dbReference type="PANTHER" id="PTHR11839:SF15">
    <property type="entry name" value="URIDINE DIPHOSPHATE GLUCOSE PYROPHOSPHATASE NUDT14"/>
    <property type="match status" value="1"/>
</dbReference>
<name>A0A0N4VC61_ENTVE</name>
<evidence type="ECO:0000313" key="4">
    <source>
        <dbReference type="WBParaSite" id="EVEC_0000814201-mRNA-1"/>
    </source>
</evidence>
<sequence length="214" mass="24422">MDKDDEYLTDVTFDEYIPKSEFVHLSRLSFCRVCCFSSIKIFMRESLTSIKYSHINLFQDNKLVKWDLSLRPNSVACVLYHRGKNALLFVKQFRPAIFVAKVRSLPENIGRAGAEIDWSKYSIKTAFTIELCAGLIDKPNLSDVGHMREEIEEECGYRLLDLYSTGIGLSGAIQMLYYAEIDETMKVGEGGGVDNEKIEKVSVLPNQKQHLQSF</sequence>
<keyword evidence="3" id="KW-1185">Reference proteome</keyword>
<protein>
    <submittedName>
        <fullName evidence="4">Nudix hydrolase domain-containing protein</fullName>
    </submittedName>
</protein>
<dbReference type="GO" id="GO:0019693">
    <property type="term" value="P:ribose phosphate metabolic process"/>
    <property type="evidence" value="ECO:0007669"/>
    <property type="project" value="TreeGrafter"/>
</dbReference>
<dbReference type="WBParaSite" id="EVEC_0000814201-mRNA-1">
    <property type="protein sequence ID" value="EVEC_0000814201-mRNA-1"/>
    <property type="gene ID" value="EVEC_0000814201"/>
</dbReference>